<protein>
    <submittedName>
        <fullName evidence="2">Uncharacterized protein</fullName>
    </submittedName>
</protein>
<feature type="region of interest" description="Disordered" evidence="1">
    <location>
        <begin position="58"/>
        <end position="79"/>
    </location>
</feature>
<dbReference type="InParanoid" id="A0A2G5DQA9"/>
<reference evidence="2 3" key="1">
    <citation type="submission" date="2017-09" db="EMBL/GenBank/DDBJ databases">
        <title>WGS assembly of Aquilegia coerulea Goldsmith.</title>
        <authorList>
            <person name="Hodges S."/>
            <person name="Kramer E."/>
            <person name="Nordborg M."/>
            <person name="Tomkins J."/>
            <person name="Borevitz J."/>
            <person name="Derieg N."/>
            <person name="Yan J."/>
            <person name="Mihaltcheva S."/>
            <person name="Hayes R.D."/>
            <person name="Rokhsar D."/>
        </authorList>
    </citation>
    <scope>NUCLEOTIDE SEQUENCE [LARGE SCALE GENOMIC DNA]</scope>
    <source>
        <strain evidence="3">cv. Goldsmith</strain>
    </source>
</reference>
<keyword evidence="3" id="KW-1185">Reference proteome</keyword>
<dbReference type="AlphaFoldDB" id="A0A2G5DQA9"/>
<feature type="compositionally biased region" description="Low complexity" evidence="1">
    <location>
        <begin position="67"/>
        <end position="77"/>
    </location>
</feature>
<gene>
    <name evidence="2" type="ORF">AQUCO_01600090v1</name>
</gene>
<evidence type="ECO:0000313" key="2">
    <source>
        <dbReference type="EMBL" id="PIA45626.1"/>
    </source>
</evidence>
<proteinExistence type="predicted"/>
<name>A0A2G5DQA9_AQUCA</name>
<accession>A0A2G5DQA9</accession>
<dbReference type="Proteomes" id="UP000230069">
    <property type="component" value="Unassembled WGS sequence"/>
</dbReference>
<dbReference type="EMBL" id="KZ305033">
    <property type="protein sequence ID" value="PIA45626.1"/>
    <property type="molecule type" value="Genomic_DNA"/>
</dbReference>
<organism evidence="2 3">
    <name type="scientific">Aquilegia coerulea</name>
    <name type="common">Rocky mountain columbine</name>
    <dbReference type="NCBI Taxonomy" id="218851"/>
    <lineage>
        <taxon>Eukaryota</taxon>
        <taxon>Viridiplantae</taxon>
        <taxon>Streptophyta</taxon>
        <taxon>Embryophyta</taxon>
        <taxon>Tracheophyta</taxon>
        <taxon>Spermatophyta</taxon>
        <taxon>Magnoliopsida</taxon>
        <taxon>Ranunculales</taxon>
        <taxon>Ranunculaceae</taxon>
        <taxon>Thalictroideae</taxon>
        <taxon>Aquilegia</taxon>
    </lineage>
</organism>
<evidence type="ECO:0000256" key="1">
    <source>
        <dbReference type="SAM" id="MobiDB-lite"/>
    </source>
</evidence>
<sequence>MKLKSFTEHAAILNPSDTLNHITTQWILTHSYEVALREFQSHSSKGISLNKLHSSFQAQRDTDNKESISVVGSVTSSSHHRRLDVDQWLRQQSQRYKPKSPIHYQWLKKLGGDCQMANEISQKEKDAETSLMHRLEGSKKRQMHE</sequence>
<evidence type="ECO:0000313" key="3">
    <source>
        <dbReference type="Proteomes" id="UP000230069"/>
    </source>
</evidence>
<feature type="region of interest" description="Disordered" evidence="1">
    <location>
        <begin position="122"/>
        <end position="145"/>
    </location>
</feature>